<dbReference type="CDD" id="cd00081">
    <property type="entry name" value="Hint"/>
    <property type="match status" value="1"/>
</dbReference>
<keyword evidence="2" id="KW-0472">Membrane</keyword>
<dbReference type="Pfam" id="PF07591">
    <property type="entry name" value="PT-HINT"/>
    <property type="match status" value="1"/>
</dbReference>
<feature type="domain" description="GIY-YIG" evidence="3">
    <location>
        <begin position="531"/>
        <end position="609"/>
    </location>
</feature>
<dbReference type="PROSITE" id="PS50164">
    <property type="entry name" value="GIY_YIG"/>
    <property type="match status" value="1"/>
</dbReference>
<dbReference type="InterPro" id="IPR030934">
    <property type="entry name" value="Intein_C"/>
</dbReference>
<evidence type="ECO:0000313" key="4">
    <source>
        <dbReference type="EMBL" id="MBC9797863.1"/>
    </source>
</evidence>
<dbReference type="RefSeq" id="WP_187966992.1">
    <property type="nucleotide sequence ID" value="NZ_JACVDC010000076.1"/>
</dbReference>
<dbReference type="GO" id="GO:0016539">
    <property type="term" value="P:intein-mediated protein splicing"/>
    <property type="evidence" value="ECO:0007669"/>
    <property type="project" value="InterPro"/>
</dbReference>
<feature type="region of interest" description="Disordered" evidence="1">
    <location>
        <begin position="301"/>
        <end position="379"/>
    </location>
</feature>
<dbReference type="EMBL" id="JACVDC010000076">
    <property type="protein sequence ID" value="MBC9797863.1"/>
    <property type="molecule type" value="Genomic_DNA"/>
</dbReference>
<dbReference type="SUPFAM" id="SSF51294">
    <property type="entry name" value="Hedgehog/intein (Hint) domain"/>
    <property type="match status" value="1"/>
</dbReference>
<organism evidence="4 5">
    <name type="scientific">Sinomicrobium weinanense</name>
    <dbReference type="NCBI Taxonomy" id="2842200"/>
    <lineage>
        <taxon>Bacteria</taxon>
        <taxon>Pseudomonadati</taxon>
        <taxon>Bacteroidota</taxon>
        <taxon>Flavobacteriia</taxon>
        <taxon>Flavobacteriales</taxon>
        <taxon>Flavobacteriaceae</taxon>
        <taxon>Sinomicrobium</taxon>
    </lineage>
</organism>
<dbReference type="Proteomes" id="UP000653730">
    <property type="component" value="Unassembled WGS sequence"/>
</dbReference>
<feature type="transmembrane region" description="Helical" evidence="2">
    <location>
        <begin position="82"/>
        <end position="108"/>
    </location>
</feature>
<keyword evidence="2" id="KW-0812">Transmembrane</keyword>
<keyword evidence="2" id="KW-1133">Transmembrane helix</keyword>
<feature type="compositionally biased region" description="Low complexity" evidence="1">
    <location>
        <begin position="326"/>
        <end position="341"/>
    </location>
</feature>
<dbReference type="InterPro" id="IPR036844">
    <property type="entry name" value="Hint_dom_sf"/>
</dbReference>
<dbReference type="PROSITE" id="PS50818">
    <property type="entry name" value="INTEIN_C_TER"/>
    <property type="match status" value="1"/>
</dbReference>
<evidence type="ECO:0000259" key="3">
    <source>
        <dbReference type="PROSITE" id="PS50164"/>
    </source>
</evidence>
<evidence type="ECO:0000256" key="2">
    <source>
        <dbReference type="SAM" id="Phobius"/>
    </source>
</evidence>
<dbReference type="NCBIfam" id="TIGR01443">
    <property type="entry name" value="intein_Cterm"/>
    <property type="match status" value="1"/>
</dbReference>
<dbReference type="InterPro" id="IPR000305">
    <property type="entry name" value="GIY-YIG_endonuc"/>
</dbReference>
<dbReference type="InterPro" id="IPR006141">
    <property type="entry name" value="Intein_N"/>
</dbReference>
<reference evidence="4 5" key="1">
    <citation type="submission" date="2020-09" db="EMBL/GenBank/DDBJ databases">
        <title>Sinomicrobium weinanense sp. nov., a halophilic bacteria isolated from saline-alkali soil.</title>
        <authorList>
            <person name="Wu P."/>
            <person name="Ren H."/>
            <person name="Mei Y."/>
            <person name="Liang Y."/>
            <person name="Chen Z."/>
        </authorList>
    </citation>
    <scope>NUCLEOTIDE SEQUENCE [LARGE SCALE GENOMIC DNA]</scope>
    <source>
        <strain evidence="4 5">FJxs</strain>
    </source>
</reference>
<sequence length="628" mass="67534">MGKIITEKDFWTCSMGNVPAQLQGSRKMVKKQSEEKYITVVDTATSSSIDFGCKKYMFIMALIAAAAVVIAALTVATGGVALAVLVGIGAAAGAAGAVIGGVVGGLLCGQKAAALRKWTGSKPDLILQGAPAITSDHKMICPIGGEIKNAPNIKSWRQAIALGAANYISGIMEGMTNGALIGLGGGALSGSAGAFASGGLRGLGSAGFNFFKSAPGYIKSNLVGGLNIFAKGWLADQGVEIAASGTENTLRAYGETGQTGVGAFWDGAVEEYTESAVALKNIATFNGSWSDAQTAIMLLVPGSKGNKPKPADSGGNNIPADGNGTSKPENNKNPDNPNSKNNEAENGPKSSPPADTSKPPKKGKGEAYEGPPSYQQLGTKQPCFLPGTLIKTPKGDIAIENLKTSDIVYAYDFNQNRLVEKRISRLYGNWTNKYYKIIVDGENEIFATKRHLFWIEDQKKWMPVQDLEKGMQVQNIQGSYSSITGIAIFRGAEESTYNFEVEGLHNYFVHPYGVLVHNQNKPSIFESTTKKNTEIYEIVDTQTQEVVYVGQTTQGTNTRFEQHVNEKGWDPSRYQPRTVKEGNWTPYEAHVWEQHYIEKNGGKDKLLNKKNAITEAKYDKFENLHNPC</sequence>
<proteinExistence type="predicted"/>
<accession>A0A926JUM4</accession>
<protein>
    <recommendedName>
        <fullName evidence="3">GIY-YIG domain-containing protein</fullName>
    </recommendedName>
</protein>
<evidence type="ECO:0000313" key="5">
    <source>
        <dbReference type="Proteomes" id="UP000653730"/>
    </source>
</evidence>
<evidence type="ECO:0000256" key="1">
    <source>
        <dbReference type="SAM" id="MobiDB-lite"/>
    </source>
</evidence>
<gene>
    <name evidence="4" type="ORF">IBL28_17965</name>
</gene>
<feature type="transmembrane region" description="Helical" evidence="2">
    <location>
        <begin position="56"/>
        <end position="76"/>
    </location>
</feature>
<keyword evidence="5" id="KW-1185">Reference proteome</keyword>
<name>A0A926JUM4_9FLAO</name>
<comment type="caution">
    <text evidence="4">The sequence shown here is derived from an EMBL/GenBank/DDBJ whole genome shotgun (WGS) entry which is preliminary data.</text>
</comment>
<dbReference type="Gene3D" id="2.170.16.10">
    <property type="entry name" value="Hedgehog/Intein (Hint) domain"/>
    <property type="match status" value="1"/>
</dbReference>
<dbReference type="PROSITE" id="PS50817">
    <property type="entry name" value="INTEIN_N_TER"/>
    <property type="match status" value="1"/>
</dbReference>
<dbReference type="AlphaFoldDB" id="A0A926JUM4"/>